<dbReference type="InterPro" id="IPR052598">
    <property type="entry name" value="IgSF_CEA-related"/>
</dbReference>
<dbReference type="PROSITE" id="PS50835">
    <property type="entry name" value="IG_LIKE"/>
    <property type="match status" value="2"/>
</dbReference>
<keyword evidence="2" id="KW-1015">Disulfide bond</keyword>
<keyword evidence="6" id="KW-1133">Transmembrane helix</keyword>
<protein>
    <recommendedName>
        <fullName evidence="7">Ig-like domain-containing protein</fullName>
    </recommendedName>
</protein>
<accession>R7TUI6</accession>
<dbReference type="Gene3D" id="2.60.40.10">
    <property type="entry name" value="Immunoglobulins"/>
    <property type="match status" value="1"/>
</dbReference>
<gene>
    <name evidence="8" type="ORF">CAPTEDRAFT_225404</name>
</gene>
<sequence>MADVKSQRVSFGPIFGIYNFTMRLIIYTLISFVSVCYAQLATTPQNVAAFAGNDIELACASSDSSPTMSWYEYISNAAGQVICINGAPSDPPNPEIYTFGDPVEGVYNLGIKLLSSSGGMYGCQQLAPITAYAYANIIVFEETPLCTFSFPPGDNAVEEGDEYSMTCSVSYLGDAGWAPKMEWKDDNGVISDVIDNSEEGKLDVTVTRSAALDHHGFEYSARIHFVAYDGTLPDNTATNIPTFTEIHTFDAIVVHYSPRDIEFTEEKAEYVPGDEIVCSASGRPQPEYTWRNINSGLVIETNTLVITDEMLSEQQSYECEATNVIKGTTRNDTRSLTFSVVTTPVPTTLPTTQPTTPSTTPDPGESNPPAEGLSTGAIAGIAVGVAIIVIILIALLVYFCCRTKKTPAPSANTHHNPVHTKPAPIHGDQVRYADTNEIGDQYGTGTSFPDEHPPPYNTYDRNSASNPYEPFETDPRNRNAEGVVYADLALDDTPRSRKPIQVYDNTEYADIRRV</sequence>
<name>R7TUI6_CAPTE</name>
<evidence type="ECO:0000313" key="9">
    <source>
        <dbReference type="EnsemblMetazoa" id="CapteP225404"/>
    </source>
</evidence>
<evidence type="ECO:0000256" key="1">
    <source>
        <dbReference type="ARBA" id="ARBA00022729"/>
    </source>
</evidence>
<proteinExistence type="predicted"/>
<dbReference type="SMART" id="SM00409">
    <property type="entry name" value="IG"/>
    <property type="match status" value="2"/>
</dbReference>
<dbReference type="OMA" id="FVMMSVC"/>
<evidence type="ECO:0000313" key="8">
    <source>
        <dbReference type="EMBL" id="ELT97314.1"/>
    </source>
</evidence>
<feature type="compositionally biased region" description="Low complexity" evidence="5">
    <location>
        <begin position="343"/>
        <end position="361"/>
    </location>
</feature>
<dbReference type="HOGENOM" id="CLU_564125_0_0_1"/>
<dbReference type="InterPro" id="IPR036179">
    <property type="entry name" value="Ig-like_dom_sf"/>
</dbReference>
<organism evidence="8">
    <name type="scientific">Capitella teleta</name>
    <name type="common">Polychaete worm</name>
    <dbReference type="NCBI Taxonomy" id="283909"/>
    <lineage>
        <taxon>Eukaryota</taxon>
        <taxon>Metazoa</taxon>
        <taxon>Spiralia</taxon>
        <taxon>Lophotrochozoa</taxon>
        <taxon>Annelida</taxon>
        <taxon>Polychaeta</taxon>
        <taxon>Sedentaria</taxon>
        <taxon>Scolecida</taxon>
        <taxon>Capitellidae</taxon>
        <taxon>Capitella</taxon>
    </lineage>
</organism>
<feature type="domain" description="Ig-like" evidence="7">
    <location>
        <begin position="258"/>
        <end position="337"/>
    </location>
</feature>
<feature type="transmembrane region" description="Helical" evidence="6">
    <location>
        <begin position="377"/>
        <end position="401"/>
    </location>
</feature>
<evidence type="ECO:0000256" key="3">
    <source>
        <dbReference type="ARBA" id="ARBA00023180"/>
    </source>
</evidence>
<dbReference type="SUPFAM" id="SSF48726">
    <property type="entry name" value="Immunoglobulin"/>
    <property type="match status" value="1"/>
</dbReference>
<evidence type="ECO:0000256" key="4">
    <source>
        <dbReference type="ARBA" id="ARBA00023319"/>
    </source>
</evidence>
<feature type="transmembrane region" description="Helical" evidence="6">
    <location>
        <begin position="20"/>
        <end position="40"/>
    </location>
</feature>
<keyword evidence="10" id="KW-1185">Reference proteome</keyword>
<keyword evidence="6" id="KW-0812">Transmembrane</keyword>
<keyword evidence="4" id="KW-0393">Immunoglobulin domain</keyword>
<feature type="region of interest" description="Disordered" evidence="5">
    <location>
        <begin position="343"/>
        <end position="371"/>
    </location>
</feature>
<reference evidence="9" key="3">
    <citation type="submission" date="2015-06" db="UniProtKB">
        <authorList>
            <consortium name="EnsemblMetazoa"/>
        </authorList>
    </citation>
    <scope>IDENTIFICATION</scope>
</reference>
<keyword evidence="3" id="KW-0325">Glycoprotein</keyword>
<dbReference type="InterPro" id="IPR007110">
    <property type="entry name" value="Ig-like_dom"/>
</dbReference>
<evidence type="ECO:0000256" key="6">
    <source>
        <dbReference type="SAM" id="Phobius"/>
    </source>
</evidence>
<evidence type="ECO:0000313" key="10">
    <source>
        <dbReference type="Proteomes" id="UP000014760"/>
    </source>
</evidence>
<evidence type="ECO:0000256" key="2">
    <source>
        <dbReference type="ARBA" id="ARBA00023157"/>
    </source>
</evidence>
<dbReference type="AlphaFoldDB" id="R7TUI6"/>
<feature type="domain" description="Ig-like" evidence="7">
    <location>
        <begin position="38"/>
        <end position="124"/>
    </location>
</feature>
<dbReference type="EMBL" id="KB308597">
    <property type="protein sequence ID" value="ELT97314.1"/>
    <property type="molecule type" value="Genomic_DNA"/>
</dbReference>
<dbReference type="OrthoDB" id="6288695at2759"/>
<dbReference type="PANTHER" id="PTHR44337:SF20">
    <property type="entry name" value="CARCINOEMBRYONIC ANTIGEN-RELATED CELL ADHESION MOLECULE 5-RELATED"/>
    <property type="match status" value="1"/>
</dbReference>
<dbReference type="EnsemblMetazoa" id="CapteT225404">
    <property type="protein sequence ID" value="CapteP225404"/>
    <property type="gene ID" value="CapteG225404"/>
</dbReference>
<dbReference type="InterPro" id="IPR013783">
    <property type="entry name" value="Ig-like_fold"/>
</dbReference>
<evidence type="ECO:0000259" key="7">
    <source>
        <dbReference type="PROSITE" id="PS50835"/>
    </source>
</evidence>
<evidence type="ECO:0000256" key="5">
    <source>
        <dbReference type="SAM" id="MobiDB-lite"/>
    </source>
</evidence>
<keyword evidence="1" id="KW-0732">Signal</keyword>
<reference evidence="8 10" key="2">
    <citation type="journal article" date="2013" name="Nature">
        <title>Insights into bilaterian evolution from three spiralian genomes.</title>
        <authorList>
            <person name="Simakov O."/>
            <person name="Marletaz F."/>
            <person name="Cho S.J."/>
            <person name="Edsinger-Gonzales E."/>
            <person name="Havlak P."/>
            <person name="Hellsten U."/>
            <person name="Kuo D.H."/>
            <person name="Larsson T."/>
            <person name="Lv J."/>
            <person name="Arendt D."/>
            <person name="Savage R."/>
            <person name="Osoegawa K."/>
            <person name="de Jong P."/>
            <person name="Grimwood J."/>
            <person name="Chapman J.A."/>
            <person name="Shapiro H."/>
            <person name="Aerts A."/>
            <person name="Otillar R.P."/>
            <person name="Terry A.Y."/>
            <person name="Boore J.L."/>
            <person name="Grigoriev I.V."/>
            <person name="Lindberg D.R."/>
            <person name="Seaver E.C."/>
            <person name="Weisblat D.A."/>
            <person name="Putnam N.H."/>
            <person name="Rokhsar D.S."/>
        </authorList>
    </citation>
    <scope>NUCLEOTIDE SEQUENCE</scope>
    <source>
        <strain evidence="8 10">I ESC-2004</strain>
    </source>
</reference>
<dbReference type="PANTHER" id="PTHR44337">
    <property type="entry name" value="CARCINOEMBRYONIC ANTIGEN-RELATED CELL ADHESION MOLECULE 8"/>
    <property type="match status" value="1"/>
</dbReference>
<dbReference type="Proteomes" id="UP000014760">
    <property type="component" value="Unassembled WGS sequence"/>
</dbReference>
<keyword evidence="6" id="KW-0472">Membrane</keyword>
<dbReference type="EMBL" id="AMQN01010961">
    <property type="status" value="NOT_ANNOTATED_CDS"/>
    <property type="molecule type" value="Genomic_DNA"/>
</dbReference>
<dbReference type="InterPro" id="IPR003599">
    <property type="entry name" value="Ig_sub"/>
</dbReference>
<reference evidence="10" key="1">
    <citation type="submission" date="2012-12" db="EMBL/GenBank/DDBJ databases">
        <authorList>
            <person name="Hellsten U."/>
            <person name="Grimwood J."/>
            <person name="Chapman J.A."/>
            <person name="Shapiro H."/>
            <person name="Aerts A."/>
            <person name="Otillar R.P."/>
            <person name="Terry A.Y."/>
            <person name="Boore J.L."/>
            <person name="Simakov O."/>
            <person name="Marletaz F."/>
            <person name="Cho S.-J."/>
            <person name="Edsinger-Gonzales E."/>
            <person name="Havlak P."/>
            <person name="Kuo D.-H."/>
            <person name="Larsson T."/>
            <person name="Lv J."/>
            <person name="Arendt D."/>
            <person name="Savage R."/>
            <person name="Osoegawa K."/>
            <person name="de Jong P."/>
            <person name="Lindberg D.R."/>
            <person name="Seaver E.C."/>
            <person name="Weisblat D.A."/>
            <person name="Putnam N.H."/>
            <person name="Grigoriev I.V."/>
            <person name="Rokhsar D.S."/>
        </authorList>
    </citation>
    <scope>NUCLEOTIDE SEQUENCE</scope>
    <source>
        <strain evidence="10">I ESC-2004</strain>
    </source>
</reference>